<dbReference type="InterPro" id="IPR036070">
    <property type="entry name" value="Nop_dom_sf"/>
</dbReference>
<reference evidence="7" key="1">
    <citation type="submission" date="2016-10" db="EMBL/GenBank/DDBJ databases">
        <authorList>
            <person name="Benchimol M."/>
            <person name="Almeida L.G."/>
            <person name="Vasconcelos A.T."/>
            <person name="Perreira-Neves A."/>
            <person name="Rosa I.A."/>
            <person name="Tasca T."/>
            <person name="Bogo M.R."/>
            <person name="de Souza W."/>
        </authorList>
    </citation>
    <scope>NUCLEOTIDE SEQUENCE [LARGE SCALE GENOMIC DNA]</scope>
    <source>
        <strain evidence="7">K</strain>
    </source>
</reference>
<evidence type="ECO:0000256" key="1">
    <source>
        <dbReference type="ARBA" id="ARBA00004604"/>
    </source>
</evidence>
<evidence type="ECO:0000256" key="5">
    <source>
        <dbReference type="SAM" id="MobiDB-lite"/>
    </source>
</evidence>
<evidence type="ECO:0000313" key="8">
    <source>
        <dbReference type="Proteomes" id="UP000179807"/>
    </source>
</evidence>
<feature type="domain" description="Nop" evidence="6">
    <location>
        <begin position="287"/>
        <end position="405"/>
    </location>
</feature>
<accession>A0A1J4KU12</accession>
<evidence type="ECO:0000256" key="3">
    <source>
        <dbReference type="ARBA" id="ARBA00022517"/>
    </source>
</evidence>
<dbReference type="GeneID" id="94833848"/>
<dbReference type="OrthoDB" id="6780543at2759"/>
<dbReference type="PROSITE" id="PS51358">
    <property type="entry name" value="NOP"/>
    <property type="match status" value="1"/>
</dbReference>
<dbReference type="SMART" id="SM00931">
    <property type="entry name" value="NOSIC"/>
    <property type="match status" value="1"/>
</dbReference>
<proteinExistence type="inferred from homology"/>
<feature type="region of interest" description="Disordered" evidence="5">
    <location>
        <begin position="420"/>
        <end position="464"/>
    </location>
</feature>
<dbReference type="InterPro" id="IPR012976">
    <property type="entry name" value="NOSIC"/>
</dbReference>
<dbReference type="GO" id="GO:0030515">
    <property type="term" value="F:snoRNA binding"/>
    <property type="evidence" value="ECO:0007669"/>
    <property type="project" value="InterPro"/>
</dbReference>
<comment type="subcellular location">
    <subcellularLocation>
        <location evidence="1">Nucleus</location>
        <location evidence="1">Nucleolus</location>
    </subcellularLocation>
</comment>
<evidence type="ECO:0000256" key="2">
    <source>
        <dbReference type="ARBA" id="ARBA00009211"/>
    </source>
</evidence>
<dbReference type="PANTHER" id="PTHR10894:SF1">
    <property type="entry name" value="NUCLEOLAR PROTEIN 58"/>
    <property type="match status" value="1"/>
</dbReference>
<name>A0A1J4KU12_9EUKA</name>
<feature type="compositionally biased region" description="Basic residues" evidence="5">
    <location>
        <begin position="446"/>
        <end position="455"/>
    </location>
</feature>
<comment type="similarity">
    <text evidence="2">Belongs to the NOP5/NOP56 family.</text>
</comment>
<dbReference type="RefSeq" id="XP_068366388.1">
    <property type="nucleotide sequence ID" value="XM_068499144.1"/>
</dbReference>
<sequence length="464" mass="51427">MLILAETPVGYTLWRVTNEGVLDKNIKDLCAKYPTPEDAQSVLELHSFSQFTNAEEAISSLSSIANSEMNESLSNFLQQNVISAGIKEKIQVADATLGRAIETLGIKCVSPAGQDVPEIFRLIKNNITSLLPGVDEETFRQLELGIAHGIASTTLKFSPSKVDSMIVNSVNLLEELDKEVNNYGMRVREWYGWHFPELKNVTADNLLFAQIVLTMGTRDHANTTNFDQISLTPMMVEEIRKLANISIGTDLSDDDLCCIQDLAKQVIELIEFKSQISEYIRLRMRAIAPNLSELVGESVGSRLIAHAGSLNQLAKAAGSTIQVLGAEKALFRAKKEGKKTPKYGLLYHANLIAHATQQTKGKLSRSLAAKTALSSRVDAYADEPTNQIGLDDLSRLQDREKQLAGQQVSFSAARSAIREEPQKIVVEQVPNYKTDADFQIDEEQPKKRRKKRHHHKEEGEAAAE</sequence>
<comment type="caution">
    <text evidence="7">The sequence shown here is derived from an EMBL/GenBank/DDBJ whole genome shotgun (WGS) entry which is preliminary data.</text>
</comment>
<keyword evidence="3" id="KW-0690">Ribosome biogenesis</keyword>
<dbReference type="InterPro" id="IPR045056">
    <property type="entry name" value="Nop56/Nop58"/>
</dbReference>
<dbReference type="InterPro" id="IPR002687">
    <property type="entry name" value="Nop_dom"/>
</dbReference>
<dbReference type="GO" id="GO:0042254">
    <property type="term" value="P:ribosome biogenesis"/>
    <property type="evidence" value="ECO:0007669"/>
    <property type="project" value="UniProtKB-KW"/>
</dbReference>
<dbReference type="Gene3D" id="1.10.287.4070">
    <property type="match status" value="1"/>
</dbReference>
<evidence type="ECO:0000259" key="6">
    <source>
        <dbReference type="PROSITE" id="PS51358"/>
    </source>
</evidence>
<gene>
    <name evidence="7" type="ORF">TRFO_16705</name>
</gene>
<dbReference type="InterPro" id="IPR012974">
    <property type="entry name" value="NOP58/56_N"/>
</dbReference>
<dbReference type="InterPro" id="IPR042239">
    <property type="entry name" value="Nop_C"/>
</dbReference>
<keyword evidence="8" id="KW-1185">Reference proteome</keyword>
<dbReference type="Gene3D" id="1.10.246.90">
    <property type="entry name" value="Nop domain"/>
    <property type="match status" value="1"/>
</dbReference>
<dbReference type="EMBL" id="MLAK01000545">
    <property type="protein sequence ID" value="OHT13252.1"/>
    <property type="molecule type" value="Genomic_DNA"/>
</dbReference>
<evidence type="ECO:0000313" key="7">
    <source>
        <dbReference type="EMBL" id="OHT13252.1"/>
    </source>
</evidence>
<protein>
    <submittedName>
        <fullName evidence="7">SnoRNA binding domain containing protein</fullName>
    </submittedName>
</protein>
<dbReference type="GO" id="GO:0032040">
    <property type="term" value="C:small-subunit processome"/>
    <property type="evidence" value="ECO:0007669"/>
    <property type="project" value="InterPro"/>
</dbReference>
<dbReference type="Pfam" id="PF08156">
    <property type="entry name" value="NOP5NT"/>
    <property type="match status" value="1"/>
</dbReference>
<dbReference type="PANTHER" id="PTHR10894">
    <property type="entry name" value="NUCLEOLAR PROTEIN 5 NUCLEOLAR PROTEIN NOP5 NOP58"/>
    <property type="match status" value="1"/>
</dbReference>
<keyword evidence="4" id="KW-0539">Nucleus</keyword>
<dbReference type="SUPFAM" id="SSF89124">
    <property type="entry name" value="Nop domain"/>
    <property type="match status" value="1"/>
</dbReference>
<dbReference type="GO" id="GO:0031428">
    <property type="term" value="C:box C/D methylation guide snoRNP complex"/>
    <property type="evidence" value="ECO:0007669"/>
    <property type="project" value="InterPro"/>
</dbReference>
<dbReference type="AlphaFoldDB" id="A0A1J4KU12"/>
<organism evidence="7 8">
    <name type="scientific">Tritrichomonas foetus</name>
    <dbReference type="NCBI Taxonomy" id="1144522"/>
    <lineage>
        <taxon>Eukaryota</taxon>
        <taxon>Metamonada</taxon>
        <taxon>Parabasalia</taxon>
        <taxon>Tritrichomonadida</taxon>
        <taxon>Tritrichomonadidae</taxon>
        <taxon>Tritrichomonas</taxon>
    </lineage>
</organism>
<dbReference type="VEuPathDB" id="TrichDB:TRFO_16705"/>
<dbReference type="Proteomes" id="UP000179807">
    <property type="component" value="Unassembled WGS sequence"/>
</dbReference>
<evidence type="ECO:0000256" key="4">
    <source>
        <dbReference type="ARBA" id="ARBA00023242"/>
    </source>
</evidence>
<dbReference type="Pfam" id="PF01798">
    <property type="entry name" value="Nop"/>
    <property type="match status" value="1"/>
</dbReference>